<keyword evidence="3" id="KW-0862">Zinc</keyword>
<organism evidence="5 6">
    <name type="scientific">Paenibacillus turicensis</name>
    <dbReference type="NCBI Taxonomy" id="160487"/>
    <lineage>
        <taxon>Bacteria</taxon>
        <taxon>Bacillati</taxon>
        <taxon>Bacillota</taxon>
        <taxon>Bacilli</taxon>
        <taxon>Bacillales</taxon>
        <taxon>Paenibacillaceae</taxon>
        <taxon>Paenibacillus</taxon>
    </lineage>
</organism>
<dbReference type="CDD" id="cd11709">
    <property type="entry name" value="SPRY"/>
    <property type="match status" value="1"/>
</dbReference>
<dbReference type="SMART" id="SM00449">
    <property type="entry name" value="SPRY"/>
    <property type="match status" value="1"/>
</dbReference>
<evidence type="ECO:0000313" key="6">
    <source>
        <dbReference type="Proteomes" id="UP001519272"/>
    </source>
</evidence>
<dbReference type="SUPFAM" id="SSF49785">
    <property type="entry name" value="Galactose-binding domain-like"/>
    <property type="match status" value="1"/>
</dbReference>
<dbReference type="PROSITE" id="PS50188">
    <property type="entry name" value="B302_SPRY"/>
    <property type="match status" value="1"/>
</dbReference>
<evidence type="ECO:0000256" key="1">
    <source>
        <dbReference type="ARBA" id="ARBA00022723"/>
    </source>
</evidence>
<reference evidence="5 6" key="1">
    <citation type="submission" date="2021-03" db="EMBL/GenBank/DDBJ databases">
        <title>Genomic Encyclopedia of Type Strains, Phase IV (KMG-IV): sequencing the most valuable type-strain genomes for metagenomic binning, comparative biology and taxonomic classification.</title>
        <authorList>
            <person name="Goeker M."/>
        </authorList>
    </citation>
    <scope>NUCLEOTIDE SEQUENCE [LARGE SCALE GENOMIC DNA]</scope>
    <source>
        <strain evidence="5 6">DSM 14349</strain>
    </source>
</reference>
<dbReference type="InterPro" id="IPR045129">
    <property type="entry name" value="RNF123/RKP/RSPRY1"/>
</dbReference>
<dbReference type="Pfam" id="PF00754">
    <property type="entry name" value="F5_F8_type_C"/>
    <property type="match status" value="1"/>
</dbReference>
<dbReference type="Proteomes" id="UP001519272">
    <property type="component" value="Unassembled WGS sequence"/>
</dbReference>
<dbReference type="Gene3D" id="2.60.120.920">
    <property type="match status" value="1"/>
</dbReference>
<evidence type="ECO:0000256" key="2">
    <source>
        <dbReference type="ARBA" id="ARBA00022771"/>
    </source>
</evidence>
<sequence>MNILPVNLNPNDLNSSNTLSNGDLTLVSGSQNAIRATHGKSSGKWYWEVKFDSGNSSTWIGISNKYYPVTLSTSNSNWRSYYGNNGTKHPENTPYGSAWVVGDIIGVALDLDNGTLEFYKNGTSMGISHTNINELGEAYPTIGVNGNVKTNTFNFGTTPFTYSVPKGFLAYNNEPTYKSLILNNSTYYYNSIKKLDIKAHASSTANSSWLPESAINENITTNNSIGSRWCSALISDDPEPWFMINFSKEVELNKIKFLQFSASETYDRIKDCILEFSDGSQYTYILPDKSVLLNQTITEDNWSIIEFPSKSSKSIKIIKKSAYGGKYGYTTFIEFEAYLNDKKIRKGEVFNAEWRSLPSPPTEQDYLDYGMDDLSIIPESAWQELEGEVELCYYTDDPTKSEASFNITTTPFTLAEEWEDKTISVIEYTDDPNQTESSITLETEPFTIYDELGDNVDVLYYTDDPEKNEAKLNITANYSPLDELEGDFDVVTYSEDLDESDTLSLNVEALPVGQLVIQPNSFKYLGEIKSFISNLVNSNNVGIIRFIISFDNGATWKSYSKGLDTWRTFNINISDHANVIKYGMRHQTFNDIPEHQITAHPNGNIKLAYYIEETKHLNQPISIDYISYRSLVPQEDVKFGDVAFYVLNTTASIKLDFGGNKLTGTLSDEDLTKVQYRVLLNGKPYYPISGEFTRLNTSPLNISLNIDERDIIFGQENMLRVEFKDSWGQEAYKEIPFTGTYSGIMFKDASGKYLSNSFGDILKRLDFDFIIAGQISLEQKVIAKNETGQRVQNLLLEVNKDVLPEGVELQLSRSIPFINEEPLLFNKFFEPDEEFEFYVRIKTDIEAPANANGLFEVKAKVQPV</sequence>
<dbReference type="SUPFAM" id="SSF49899">
    <property type="entry name" value="Concanavalin A-like lectins/glucanases"/>
    <property type="match status" value="1"/>
</dbReference>
<dbReference type="InterPro" id="IPR003877">
    <property type="entry name" value="SPRY_dom"/>
</dbReference>
<evidence type="ECO:0000313" key="5">
    <source>
        <dbReference type="EMBL" id="MBP1906674.1"/>
    </source>
</evidence>
<dbReference type="Gene3D" id="2.60.120.260">
    <property type="entry name" value="Galactose-binding domain-like"/>
    <property type="match status" value="1"/>
</dbReference>
<dbReference type="InterPro" id="IPR001870">
    <property type="entry name" value="B30.2/SPRY"/>
</dbReference>
<dbReference type="PANTHER" id="PTHR13363">
    <property type="entry name" value="RING FINGER AND SRY DOMAIN-CONTAINING"/>
    <property type="match status" value="1"/>
</dbReference>
<dbReference type="PANTHER" id="PTHR13363:SF5">
    <property type="entry name" value="E3 UBIQUITIN-PROTEIN LIGASE RNF123"/>
    <property type="match status" value="1"/>
</dbReference>
<dbReference type="RefSeq" id="WP_210090268.1">
    <property type="nucleotide sequence ID" value="NZ_JAGGKG010000017.1"/>
</dbReference>
<keyword evidence="2" id="KW-0863">Zinc-finger</keyword>
<dbReference type="EMBL" id="JAGGKG010000017">
    <property type="protein sequence ID" value="MBP1906674.1"/>
    <property type="molecule type" value="Genomic_DNA"/>
</dbReference>
<dbReference type="InterPro" id="IPR000421">
    <property type="entry name" value="FA58C"/>
</dbReference>
<gene>
    <name evidence="5" type="ORF">J2Z32_003338</name>
</gene>
<protein>
    <recommendedName>
        <fullName evidence="4">B30.2/SPRY domain-containing protein</fullName>
    </recommendedName>
</protein>
<evidence type="ECO:0000256" key="3">
    <source>
        <dbReference type="ARBA" id="ARBA00022833"/>
    </source>
</evidence>
<evidence type="ECO:0000259" key="4">
    <source>
        <dbReference type="PROSITE" id="PS50188"/>
    </source>
</evidence>
<accession>A0ABS4FW47</accession>
<feature type="domain" description="B30.2/SPRY" evidence="4">
    <location>
        <begin position="1"/>
        <end position="160"/>
    </location>
</feature>
<name>A0ABS4FW47_9BACL</name>
<dbReference type="Pfam" id="PF00622">
    <property type="entry name" value="SPRY"/>
    <property type="match status" value="1"/>
</dbReference>
<keyword evidence="1" id="KW-0479">Metal-binding</keyword>
<comment type="caution">
    <text evidence="5">The sequence shown here is derived from an EMBL/GenBank/DDBJ whole genome shotgun (WGS) entry which is preliminary data.</text>
</comment>
<dbReference type="InterPro" id="IPR008979">
    <property type="entry name" value="Galactose-bd-like_sf"/>
</dbReference>
<dbReference type="InterPro" id="IPR013320">
    <property type="entry name" value="ConA-like_dom_sf"/>
</dbReference>
<dbReference type="InterPro" id="IPR043136">
    <property type="entry name" value="B30.2/SPRY_sf"/>
</dbReference>
<keyword evidence="6" id="KW-1185">Reference proteome</keyword>
<proteinExistence type="predicted"/>